<gene>
    <name evidence="1" type="ORF">CTM94_10525</name>
</gene>
<accession>A0ABX5GFY0</accession>
<dbReference type="EMBL" id="PYOI01000013">
    <property type="protein sequence ID" value="PSV82215.1"/>
    <property type="molecule type" value="Genomic_DNA"/>
</dbReference>
<keyword evidence="2" id="KW-1185">Reference proteome</keyword>
<name>A0ABX5GFY0_PHOLE</name>
<proteinExistence type="predicted"/>
<evidence type="ECO:0008006" key="3">
    <source>
        <dbReference type="Google" id="ProtNLM"/>
    </source>
</evidence>
<dbReference type="Proteomes" id="UP000241566">
    <property type="component" value="Unassembled WGS sequence"/>
</dbReference>
<organism evidence="1 2">
    <name type="scientific">Photobacterium leiognathi</name>
    <dbReference type="NCBI Taxonomy" id="553611"/>
    <lineage>
        <taxon>Bacteria</taxon>
        <taxon>Pseudomonadati</taxon>
        <taxon>Pseudomonadota</taxon>
        <taxon>Gammaproteobacteria</taxon>
        <taxon>Vibrionales</taxon>
        <taxon>Vibrionaceae</taxon>
        <taxon>Photobacterium</taxon>
    </lineage>
</organism>
<reference evidence="1 2" key="1">
    <citation type="submission" date="2018-01" db="EMBL/GenBank/DDBJ databases">
        <title>Whole genome sequencing of Histamine producing bacteria.</title>
        <authorList>
            <person name="Butler K."/>
        </authorList>
    </citation>
    <scope>NUCLEOTIDE SEQUENCE [LARGE SCALE GENOMIC DNA]</scope>
    <source>
        <strain evidence="1 2">ATCC 25521</strain>
    </source>
</reference>
<protein>
    <recommendedName>
        <fullName evidence="3">Tyr recombinase domain-containing protein</fullName>
    </recommendedName>
</protein>
<comment type="caution">
    <text evidence="1">The sequence shown here is derived from an EMBL/GenBank/DDBJ whole genome shotgun (WGS) entry which is preliminary data.</text>
</comment>
<dbReference type="RefSeq" id="WP_045063432.1">
    <property type="nucleotide sequence ID" value="NZ_JZSK01000008.1"/>
</dbReference>
<sequence>MESEYALKNLVPKLDDHNVAQIDNFLEKIECPESFRGLYHVVSYLENISTNHHEKFKEIFGIKGEVLGCFADINPDKWKIFSLDRLAKGWMSERPIYALIITLSKLDNDFFNKAALTFLKHFFSNEAKIKNVGREEVSVRAFRLFVTDRNADQSILDGDNSLLIAEQLQHYRHKLKGDKPRNHTLEGYVRDLEHFYRLDWKPKLNFQRIHKTKLRGSYWRNKVDRIEGSEDLYTFTLINKQINQFHVEGGLDSSEDYPSLTIVRHLPENKVKPKHERPDISIIRDSHKDKSRKLAIQKEVKKSHNLTACSSNILQPHELFYLTESLLQQRKKDILKTPVNVLQRVIFLTLFLGVDIDLIKTLKRIERKDSEGNGIFCDTDNWHLKFNISPTVKMGKHRTNSRLLKTKPYTTILLPDFFVTFLNLKDLAIGEKLLPLKGSTAVKDAIKQYLKTLNRRYHIQISYKSIRYYLTNKIKSESKIDPVIMECLSGKSNYYTRSMRHYSWRDDTENTQEVYKLWNAVRKDIENYQPSNLIPTLNYSQPQRDRCDKGIGSQFTPTKESIALLVEYLIEQLELSNTFDTIKSIENLKNYHNNYTLYTAYMLLNSTGYRAVHNPLPSLSLFLPNKSALCISDKDAQKSFSHFRIVAVPEILKQQLINYSEHLNSMGNLLSGLYLSDSQSMHWHTSLNPLIESHSKVEKLEWFLSEKHSRGNEGVFKFFDPNTHVTTNMSPKILSELIPESMRLPINFGRHYIRRYLAKLNVDIELINFQLGHWVNGELPLSNLSTFEHSKAIEELKTHLDPMLEELGWKVIRSNLTMRRK</sequence>
<evidence type="ECO:0000313" key="2">
    <source>
        <dbReference type="Proteomes" id="UP000241566"/>
    </source>
</evidence>
<evidence type="ECO:0000313" key="1">
    <source>
        <dbReference type="EMBL" id="PSV82215.1"/>
    </source>
</evidence>